<dbReference type="PIRSF" id="PIRSF004925">
    <property type="entry name" value="HcaT"/>
    <property type="match status" value="1"/>
</dbReference>
<dbReference type="NCBIfam" id="NF037955">
    <property type="entry name" value="mfs"/>
    <property type="match status" value="1"/>
</dbReference>
<comment type="caution">
    <text evidence="10">The sequence shown here is derived from an EMBL/GenBank/DDBJ whole genome shotgun (WGS) entry which is preliminary data.</text>
</comment>
<evidence type="ECO:0000256" key="3">
    <source>
        <dbReference type="ARBA" id="ARBA00022475"/>
    </source>
</evidence>
<evidence type="ECO:0000256" key="4">
    <source>
        <dbReference type="ARBA" id="ARBA00022519"/>
    </source>
</evidence>
<dbReference type="GO" id="GO:0005886">
    <property type="term" value="C:plasma membrane"/>
    <property type="evidence" value="ECO:0007669"/>
    <property type="project" value="UniProtKB-SubCell"/>
</dbReference>
<protein>
    <submittedName>
        <fullName evidence="10">MFS transporter</fullName>
    </submittedName>
</protein>
<dbReference type="GO" id="GO:0015528">
    <property type="term" value="F:lactose:proton symporter activity"/>
    <property type="evidence" value="ECO:0007669"/>
    <property type="project" value="TreeGrafter"/>
</dbReference>
<dbReference type="InterPro" id="IPR026032">
    <property type="entry name" value="HcaT-like"/>
</dbReference>
<comment type="subcellular location">
    <subcellularLocation>
        <location evidence="1">Cell inner membrane</location>
        <topology evidence="1">Multi-pass membrane protein</topology>
    </subcellularLocation>
</comment>
<dbReference type="InterPro" id="IPR020846">
    <property type="entry name" value="MFS_dom"/>
</dbReference>
<feature type="transmembrane region" description="Helical" evidence="8">
    <location>
        <begin position="134"/>
        <end position="152"/>
    </location>
</feature>
<dbReference type="PANTHER" id="PTHR23522:SF10">
    <property type="entry name" value="3-PHENYLPROPIONIC ACID TRANSPORTER-RELATED"/>
    <property type="match status" value="1"/>
</dbReference>
<dbReference type="InterPro" id="IPR024989">
    <property type="entry name" value="MFS_assoc_dom"/>
</dbReference>
<feature type="transmembrane region" description="Helical" evidence="8">
    <location>
        <begin position="326"/>
        <end position="346"/>
    </location>
</feature>
<keyword evidence="4" id="KW-0997">Cell inner membrane</keyword>
<evidence type="ECO:0000259" key="9">
    <source>
        <dbReference type="PROSITE" id="PS50850"/>
    </source>
</evidence>
<reference evidence="10 11" key="1">
    <citation type="submission" date="2019-01" db="EMBL/GenBank/DDBJ databases">
        <authorList>
            <person name="Chen W.-M."/>
        </authorList>
    </citation>
    <scope>NUCLEOTIDE SEQUENCE [LARGE SCALE GENOMIC DNA]</scope>
    <source>
        <strain evidence="10 11">KYPC3</strain>
    </source>
</reference>
<evidence type="ECO:0000256" key="8">
    <source>
        <dbReference type="SAM" id="Phobius"/>
    </source>
</evidence>
<feature type="transmembrane region" description="Helical" evidence="8">
    <location>
        <begin position="100"/>
        <end position="122"/>
    </location>
</feature>
<sequence length="385" mass="42053">MKLSSASTLSLAYFAYFAVLGVFVPYIGLFLDGRGLNSHDIGVLLAIVTGMRIVGPSLWAALAVRRRDPIGVMRFGAVLATLGWLCSFYQGGYWPLVAGLALYSLCWTAILPQLESAAFHYLDNDTSRYSKVRTAGSVGYIVLVMLGGWWFQHTGPQMLPHSALLFLMLMLATLWLLPKYRLEPQTDAQPLRFRTLWTHSSFVKFMLGAFFMQMSFAPFYGFFTLYTRDLGYSGSDAGLLIALAVAAEIVAFFYAGRILKGRSYQKLLGLCYGLTAVRWLMVAFVADSGWLLAASMLLHAFSFAIAHSCAMQFIQQFFPQHQRSRGQALYAGLIYGGGGAVGAYVAGVAWQDGAGSTFTFVLGAGCALLSMVLALSLPKKIQPAG</sequence>
<keyword evidence="7 8" id="KW-0472">Membrane</keyword>
<organism evidence="10 11">
    <name type="scientific">Rheinheimera riviphila</name>
    <dbReference type="NCBI Taxonomy" id="1834037"/>
    <lineage>
        <taxon>Bacteria</taxon>
        <taxon>Pseudomonadati</taxon>
        <taxon>Pseudomonadota</taxon>
        <taxon>Gammaproteobacteria</taxon>
        <taxon>Chromatiales</taxon>
        <taxon>Chromatiaceae</taxon>
        <taxon>Rheinheimera</taxon>
    </lineage>
</organism>
<name>A0A437QSZ6_9GAMM</name>
<feature type="transmembrane region" description="Helical" evidence="8">
    <location>
        <begin position="158"/>
        <end position="177"/>
    </location>
</feature>
<keyword evidence="5 8" id="KW-0812">Transmembrane</keyword>
<dbReference type="PROSITE" id="PS50850">
    <property type="entry name" value="MFS"/>
    <property type="match status" value="1"/>
</dbReference>
<gene>
    <name evidence="10" type="ORF">EOE67_09225</name>
</gene>
<evidence type="ECO:0000256" key="6">
    <source>
        <dbReference type="ARBA" id="ARBA00022989"/>
    </source>
</evidence>
<dbReference type="SUPFAM" id="SSF103473">
    <property type="entry name" value="MFS general substrate transporter"/>
    <property type="match status" value="1"/>
</dbReference>
<feature type="transmembrane region" description="Helical" evidence="8">
    <location>
        <begin position="75"/>
        <end position="94"/>
    </location>
</feature>
<evidence type="ECO:0000256" key="2">
    <source>
        <dbReference type="ARBA" id="ARBA00022448"/>
    </source>
</evidence>
<dbReference type="AlphaFoldDB" id="A0A437QSZ6"/>
<dbReference type="PANTHER" id="PTHR23522">
    <property type="entry name" value="BLL5896 PROTEIN"/>
    <property type="match status" value="1"/>
</dbReference>
<feature type="transmembrane region" description="Helical" evidence="8">
    <location>
        <begin position="43"/>
        <end position="63"/>
    </location>
</feature>
<accession>A0A437QSZ6</accession>
<feature type="transmembrane region" description="Helical" evidence="8">
    <location>
        <begin position="358"/>
        <end position="377"/>
    </location>
</feature>
<keyword evidence="11" id="KW-1185">Reference proteome</keyword>
<dbReference type="RefSeq" id="WP_127698802.1">
    <property type="nucleotide sequence ID" value="NZ_SACS01000008.1"/>
</dbReference>
<feature type="transmembrane region" description="Helical" evidence="8">
    <location>
        <begin position="237"/>
        <end position="255"/>
    </location>
</feature>
<keyword evidence="3" id="KW-1003">Cell membrane</keyword>
<evidence type="ECO:0000256" key="7">
    <source>
        <dbReference type="ARBA" id="ARBA00023136"/>
    </source>
</evidence>
<keyword evidence="2" id="KW-0813">Transport</keyword>
<dbReference type="InterPro" id="IPR036259">
    <property type="entry name" value="MFS_trans_sf"/>
</dbReference>
<feature type="transmembrane region" description="Helical" evidence="8">
    <location>
        <begin position="202"/>
        <end position="225"/>
    </location>
</feature>
<dbReference type="Gene3D" id="1.20.1250.20">
    <property type="entry name" value="MFS general substrate transporter like domains"/>
    <property type="match status" value="2"/>
</dbReference>
<evidence type="ECO:0000256" key="5">
    <source>
        <dbReference type="ARBA" id="ARBA00022692"/>
    </source>
</evidence>
<feature type="transmembrane region" description="Helical" evidence="8">
    <location>
        <begin position="12"/>
        <end position="31"/>
    </location>
</feature>
<dbReference type="EMBL" id="SACS01000008">
    <property type="protein sequence ID" value="RVU37648.1"/>
    <property type="molecule type" value="Genomic_DNA"/>
</dbReference>
<proteinExistence type="predicted"/>
<evidence type="ECO:0000256" key="1">
    <source>
        <dbReference type="ARBA" id="ARBA00004429"/>
    </source>
</evidence>
<feature type="transmembrane region" description="Helical" evidence="8">
    <location>
        <begin position="292"/>
        <end position="314"/>
    </location>
</feature>
<keyword evidence="6 8" id="KW-1133">Transmembrane helix</keyword>
<feature type="domain" description="Major facilitator superfamily (MFS) profile" evidence="9">
    <location>
        <begin position="201"/>
        <end position="385"/>
    </location>
</feature>
<evidence type="ECO:0000313" key="10">
    <source>
        <dbReference type="EMBL" id="RVU37648.1"/>
    </source>
</evidence>
<dbReference type="Pfam" id="PF12832">
    <property type="entry name" value="MFS_1_like"/>
    <property type="match status" value="1"/>
</dbReference>
<dbReference type="GO" id="GO:0030395">
    <property type="term" value="F:lactose binding"/>
    <property type="evidence" value="ECO:0007669"/>
    <property type="project" value="TreeGrafter"/>
</dbReference>
<feature type="transmembrane region" description="Helical" evidence="8">
    <location>
        <begin position="267"/>
        <end position="286"/>
    </location>
</feature>
<dbReference type="Proteomes" id="UP000283077">
    <property type="component" value="Unassembled WGS sequence"/>
</dbReference>
<evidence type="ECO:0000313" key="11">
    <source>
        <dbReference type="Proteomes" id="UP000283077"/>
    </source>
</evidence>
<dbReference type="OrthoDB" id="9150135at2"/>